<dbReference type="Pfam" id="PF08159">
    <property type="entry name" value="NUC153"/>
    <property type="match status" value="1"/>
</dbReference>
<evidence type="ECO:0000256" key="2">
    <source>
        <dbReference type="ARBA" id="ARBA00009087"/>
    </source>
</evidence>
<comment type="caution">
    <text evidence="8">The sequence shown here is derived from an EMBL/GenBank/DDBJ whole genome shotgun (WGS) entry which is preliminary data.</text>
</comment>
<keyword evidence="4" id="KW-0539">Nucleus</keyword>
<feature type="compositionally biased region" description="Basic and acidic residues" evidence="5">
    <location>
        <begin position="41"/>
        <end position="76"/>
    </location>
</feature>
<feature type="domain" description="ESF1 RRM" evidence="7">
    <location>
        <begin position="200"/>
        <end position="367"/>
    </location>
</feature>
<evidence type="ECO:0000256" key="1">
    <source>
        <dbReference type="ARBA" id="ARBA00004604"/>
    </source>
</evidence>
<dbReference type="PANTHER" id="PTHR12202">
    <property type="entry name" value="ESF1 HOMOLOG"/>
    <property type="match status" value="1"/>
</dbReference>
<evidence type="ECO:0000256" key="4">
    <source>
        <dbReference type="ARBA" id="ARBA00023242"/>
    </source>
</evidence>
<feature type="compositionally biased region" description="Acidic residues" evidence="5">
    <location>
        <begin position="91"/>
        <end position="106"/>
    </location>
</feature>
<feature type="region of interest" description="Disordered" evidence="5">
    <location>
        <begin position="1"/>
        <end position="197"/>
    </location>
</feature>
<keyword evidence="3" id="KW-0175">Coiled coil</keyword>
<dbReference type="AlphaFoldDB" id="A0A9W7XQ92"/>
<dbReference type="Pfam" id="PF25121">
    <property type="entry name" value="RRM_ESF1"/>
    <property type="match status" value="1"/>
</dbReference>
<dbReference type="GO" id="GO:0003723">
    <property type="term" value="F:RNA binding"/>
    <property type="evidence" value="ECO:0007669"/>
    <property type="project" value="TreeGrafter"/>
</dbReference>
<dbReference type="InterPro" id="IPR012580">
    <property type="entry name" value="NUC153"/>
</dbReference>
<feature type="compositionally biased region" description="Acidic residues" evidence="5">
    <location>
        <begin position="119"/>
        <end position="139"/>
    </location>
</feature>
<feature type="region of interest" description="Disordered" evidence="5">
    <location>
        <begin position="442"/>
        <end position="591"/>
    </location>
</feature>
<dbReference type="GO" id="GO:0005730">
    <property type="term" value="C:nucleolus"/>
    <property type="evidence" value="ECO:0007669"/>
    <property type="project" value="UniProtKB-SubCell"/>
</dbReference>
<dbReference type="PANTHER" id="PTHR12202:SF0">
    <property type="entry name" value="ESF1 HOMOLOG"/>
    <property type="match status" value="1"/>
</dbReference>
<accession>A0A9W7XQ92</accession>
<feature type="domain" description="NUC153" evidence="6">
    <location>
        <begin position="647"/>
        <end position="675"/>
    </location>
</feature>
<sequence>MVAKKDDANQMPVKKVTKDSRFAHVQEDPRFMRPKKSQSKVKVDKRFAHMIKDKDFTESVKIDRYGRRHEDNRAETYLRNTYDFSGSESKEESESEVNSSETEDSDSESKHEKKKQDESDSEDSESESDDGGSSDDDDSVSASATIDRARGRGVDSDESSSDSDHSDISDVDWGKVNGAEDGGFSDVLEDPDDIPRGEETKRFACVNMDWEHVHAVDLLTVFTGFKPDGGAVLSVKIYPSEFGKERMSKEAVEGPPHEIFAKHKKKSSSDSDPENTDSDTDSGTDSDTDLIKEQVADNEEFNQIALRKYELERLRYYYAVVECDAVETAHAIYKQCDGAEYEASANFFDLRFIPDDMVFSDTPKDEAAHVPEKYEPLDFATQAMQHSKVKLTWDADEPSRTKITRRAFTQDEIDNMDFSNLLASSSGESSDEDDLARKRALLLSGDQKGSDNSDDDSDDDKMGEMEITFTPGLSEAAAARLSEKKVAQEEAERKANETTIERFRRLKKERREKWKESKKNNKRAADANDDDSDNLISGNELDADKARDSFFTYSDDEGDEDNLLASKPSSSKSKKGAKKETKSERWQRLEQEDKQRAELELLLDGAEAERKHFDMDEILKSEKKKGRKNKSVKNEVDQDDFRLDTQDPRFSALFDSHNFAIDPNNPNFKKTKAMKSLLDESRKRRRTGFN</sequence>
<feature type="compositionally biased region" description="Basic residues" evidence="5">
    <location>
        <begin position="622"/>
        <end position="631"/>
    </location>
</feature>
<feature type="region of interest" description="Disordered" evidence="5">
    <location>
        <begin position="247"/>
        <end position="287"/>
    </location>
</feature>
<evidence type="ECO:0000256" key="3">
    <source>
        <dbReference type="ARBA" id="ARBA00023054"/>
    </source>
</evidence>
<dbReference type="Proteomes" id="UP001145021">
    <property type="component" value="Unassembled WGS sequence"/>
</dbReference>
<dbReference type="InterPro" id="IPR056750">
    <property type="entry name" value="RRM_ESF1"/>
</dbReference>
<feature type="compositionally biased region" description="Acidic residues" evidence="5">
    <location>
        <begin position="452"/>
        <end position="461"/>
    </location>
</feature>
<feature type="region of interest" description="Disordered" evidence="5">
    <location>
        <begin position="616"/>
        <end position="642"/>
    </location>
</feature>
<reference evidence="8" key="1">
    <citation type="submission" date="2022-07" db="EMBL/GenBank/DDBJ databases">
        <title>Phylogenomic reconstructions and comparative analyses of Kickxellomycotina fungi.</title>
        <authorList>
            <person name="Reynolds N.K."/>
            <person name="Stajich J.E."/>
            <person name="Barry K."/>
            <person name="Grigoriev I.V."/>
            <person name="Crous P."/>
            <person name="Smith M.E."/>
        </authorList>
    </citation>
    <scope>NUCLEOTIDE SEQUENCE</scope>
    <source>
        <strain evidence="8">NBRC 105413</strain>
    </source>
</reference>
<evidence type="ECO:0000313" key="8">
    <source>
        <dbReference type="EMBL" id="KAJ1647507.1"/>
    </source>
</evidence>
<dbReference type="GO" id="GO:0006364">
    <property type="term" value="P:rRNA processing"/>
    <property type="evidence" value="ECO:0007669"/>
    <property type="project" value="InterPro"/>
</dbReference>
<evidence type="ECO:0000256" key="5">
    <source>
        <dbReference type="SAM" id="MobiDB-lite"/>
    </source>
</evidence>
<gene>
    <name evidence="8" type="primary">ESF1</name>
    <name evidence="8" type="ORF">LPJ64_001103</name>
</gene>
<evidence type="ECO:0000313" key="9">
    <source>
        <dbReference type="Proteomes" id="UP001145021"/>
    </source>
</evidence>
<organism evidence="8 9">
    <name type="scientific">Coemansia asiatica</name>
    <dbReference type="NCBI Taxonomy" id="1052880"/>
    <lineage>
        <taxon>Eukaryota</taxon>
        <taxon>Fungi</taxon>
        <taxon>Fungi incertae sedis</taxon>
        <taxon>Zoopagomycota</taxon>
        <taxon>Kickxellomycotina</taxon>
        <taxon>Kickxellomycetes</taxon>
        <taxon>Kickxellales</taxon>
        <taxon>Kickxellaceae</taxon>
        <taxon>Coemansia</taxon>
    </lineage>
</organism>
<feature type="compositionally biased region" description="Basic and acidic residues" evidence="5">
    <location>
        <begin position="16"/>
        <end position="31"/>
    </location>
</feature>
<protein>
    <submittedName>
        <fullName evidence="8">Pre-rRNA-processing protein esf1</fullName>
    </submittedName>
</protein>
<keyword evidence="9" id="KW-1185">Reference proteome</keyword>
<comment type="similarity">
    <text evidence="2">Belongs to the ESF1 family.</text>
</comment>
<feature type="compositionally biased region" description="Basic and acidic residues" evidence="5">
    <location>
        <begin position="247"/>
        <end position="261"/>
    </location>
</feature>
<dbReference type="InterPro" id="IPR039754">
    <property type="entry name" value="Esf1"/>
</dbReference>
<evidence type="ECO:0000259" key="7">
    <source>
        <dbReference type="Pfam" id="PF25121"/>
    </source>
</evidence>
<feature type="compositionally biased region" description="Acidic residues" evidence="5">
    <location>
        <begin position="271"/>
        <end position="287"/>
    </location>
</feature>
<feature type="compositionally biased region" description="Basic and acidic residues" evidence="5">
    <location>
        <begin position="107"/>
        <end position="118"/>
    </location>
</feature>
<feature type="compositionally biased region" description="Basic and acidic residues" evidence="5">
    <location>
        <begin position="481"/>
        <end position="526"/>
    </location>
</feature>
<name>A0A9W7XQ92_9FUNG</name>
<dbReference type="EMBL" id="JANBOH010000027">
    <property type="protein sequence ID" value="KAJ1647507.1"/>
    <property type="molecule type" value="Genomic_DNA"/>
</dbReference>
<proteinExistence type="inferred from homology"/>
<evidence type="ECO:0000259" key="6">
    <source>
        <dbReference type="Pfam" id="PF08159"/>
    </source>
</evidence>
<feature type="compositionally biased region" description="Basic and acidic residues" evidence="5">
    <location>
        <begin position="632"/>
        <end position="642"/>
    </location>
</feature>
<comment type="subcellular location">
    <subcellularLocation>
        <location evidence="1">Nucleus</location>
        <location evidence="1">Nucleolus</location>
    </subcellularLocation>
</comment>
<feature type="compositionally biased region" description="Basic and acidic residues" evidence="5">
    <location>
        <begin position="578"/>
        <end position="591"/>
    </location>
</feature>